<proteinExistence type="predicted"/>
<feature type="transmembrane region" description="Helical" evidence="1">
    <location>
        <begin position="536"/>
        <end position="554"/>
    </location>
</feature>
<evidence type="ECO:0000313" key="3">
    <source>
        <dbReference type="Proteomes" id="UP000183983"/>
    </source>
</evidence>
<evidence type="ECO:0000313" key="2">
    <source>
        <dbReference type="EMBL" id="SHM56097.1"/>
    </source>
</evidence>
<protein>
    <submittedName>
        <fullName evidence="2">Uncharacterized protein</fullName>
    </submittedName>
</protein>
<keyword evidence="1" id="KW-0472">Membrane</keyword>
<keyword evidence="1" id="KW-1133">Transmembrane helix</keyword>
<accession>A0A1M7JU76</accession>
<feature type="transmembrane region" description="Helical" evidence="1">
    <location>
        <begin position="566"/>
        <end position="589"/>
    </location>
</feature>
<sequence length="808" mass="87944">MMSEAYRAFETLTQNKRLSVSELRQMRPVQSSSQDGQQVYHDPVSELVAQDVHHLIMYHMPGDLRTRFVSAAVPSLDPGLRAIANSNPAAAGFYASLAVPFLTALYGTDRSHPDGRLLNSRRASRKLGIELQREQVFQEQQEQLFRYRMASYFPRLQLYLDDQANQADDYLDYIDAVSKAWSESVDEQFDATDPVTRTDRSVSLENVKKAARKAQRGAFWAWALFRELLENVPAEFGPRTSTGDARPEDAAIRIKQSVMLLEALDPSKYFSKRYLDYLNSYTTVVQLASNVDLDQNADLLTDYARAALQQFALIHSTAESQHLREAADIARHLVPGTARTARKDPLHQILHAARTAAAKLEGRDFIAAIEAAVMKLTGAKTEPWLATVQARQILLALLKGSVGAAAIGLVVSGGIKLDGLAEQRGQRILQGIVVSLSQSFAMIMRGATYAGGFFFAQGTVLSSLGHTWAQWKVFDAQAVYSRGFAGWILREKGGVLPATAHWREHVRALQMPGGRYDYGHDSKTISRLFGRNLDEFMAYRVGAVVGAISLWFAISSLRNASEPLDIAAASVSVAGASFGVIGAAGGWVFSAIGHFTTAGRVASFMSSLAFAATIVVVALVVVRIVCKRDSSQSELRKFAQTEAKEAGLYMPLGGAIEYFAAAESGDGVTIRASSDQFLHIAQNGEVSLVSKPALGGDMIWIRLAANGDTQLLSGGNQQAQVWTLIAAAKGVSTRLIDPVKDAVFCWKVEVKGEPVWSDDPLPSATLRSALVEIAVAGGASPLYLAVREGSLVLETTPDRWLMESVVPA</sequence>
<dbReference type="AlphaFoldDB" id="A0A1M7JU76"/>
<name>A0A1M7JU76_9PSED</name>
<dbReference type="Proteomes" id="UP000183983">
    <property type="component" value="Unassembled WGS sequence"/>
</dbReference>
<keyword evidence="1" id="KW-0812">Transmembrane</keyword>
<evidence type="ECO:0000256" key="1">
    <source>
        <dbReference type="SAM" id="Phobius"/>
    </source>
</evidence>
<reference evidence="2 3" key="1">
    <citation type="submission" date="2016-11" db="EMBL/GenBank/DDBJ databases">
        <authorList>
            <person name="Jaros S."/>
            <person name="Januszkiewicz K."/>
            <person name="Wedrychowicz H."/>
        </authorList>
    </citation>
    <scope>NUCLEOTIDE SEQUENCE [LARGE SCALE GENOMIC DNA]</scope>
    <source>
        <strain evidence="2 3">LMG 26898</strain>
    </source>
</reference>
<gene>
    <name evidence="2" type="ORF">SAMN05216593_101532</name>
</gene>
<dbReference type="RefSeq" id="WP_073162145.1">
    <property type="nucleotide sequence ID" value="NZ_FRDA01000001.1"/>
</dbReference>
<dbReference type="EMBL" id="FRDA01000001">
    <property type="protein sequence ID" value="SHM56097.1"/>
    <property type="molecule type" value="Genomic_DNA"/>
</dbReference>
<feature type="transmembrane region" description="Helical" evidence="1">
    <location>
        <begin position="601"/>
        <end position="626"/>
    </location>
</feature>
<dbReference type="OrthoDB" id="9255473at2"/>
<dbReference type="STRING" id="1190415.SAMN05216593_101532"/>
<organism evidence="2 3">
    <name type="scientific">Pseudomonas asturiensis</name>
    <dbReference type="NCBI Taxonomy" id="1190415"/>
    <lineage>
        <taxon>Bacteria</taxon>
        <taxon>Pseudomonadati</taxon>
        <taxon>Pseudomonadota</taxon>
        <taxon>Gammaproteobacteria</taxon>
        <taxon>Pseudomonadales</taxon>
        <taxon>Pseudomonadaceae</taxon>
        <taxon>Pseudomonas</taxon>
    </lineage>
</organism>